<comment type="similarity">
    <text evidence="1">Belongs to the peptidase M28 family. M28B subfamily.</text>
</comment>
<evidence type="ECO:0000256" key="9">
    <source>
        <dbReference type="ARBA" id="ARBA00066561"/>
    </source>
</evidence>
<dbReference type="InterPro" id="IPR046450">
    <property type="entry name" value="PA_dom_sf"/>
</dbReference>
<comment type="subcellular location">
    <subcellularLocation>
        <location evidence="8">Endomembrane system</location>
        <topology evidence="8">Single-pass type II membrane protein</topology>
    </subcellularLocation>
</comment>
<dbReference type="SMART" id="SM00479">
    <property type="entry name" value="EXOIII"/>
    <property type="match status" value="1"/>
</dbReference>
<evidence type="ECO:0000256" key="7">
    <source>
        <dbReference type="ARBA" id="ARBA00052003"/>
    </source>
</evidence>
<proteinExistence type="inferred from homology"/>
<comment type="caution">
    <text evidence="12">The sequence shown here is derived from an EMBL/GenBank/DDBJ whole genome shotgun (WGS) entry which is preliminary data.</text>
</comment>
<protein>
    <recommendedName>
        <fullName evidence="9">glutamate carboxypeptidase II</fullName>
        <ecNumber evidence="9">3.4.17.21</ecNumber>
    </recommendedName>
</protein>
<keyword evidence="3" id="KW-0735">Signal-anchor</keyword>
<dbReference type="GO" id="GO:0004181">
    <property type="term" value="F:metallocarboxypeptidase activity"/>
    <property type="evidence" value="ECO:0007669"/>
    <property type="project" value="UniProtKB-EC"/>
</dbReference>
<dbReference type="SUPFAM" id="SSF53187">
    <property type="entry name" value="Zn-dependent exopeptidases"/>
    <property type="match status" value="1"/>
</dbReference>
<evidence type="ECO:0000256" key="10">
    <source>
        <dbReference type="SAM" id="MobiDB-lite"/>
    </source>
</evidence>
<dbReference type="FunFam" id="3.40.630.10:FF:000164">
    <property type="entry name" value="Os01g0740650 protein"/>
    <property type="match status" value="1"/>
</dbReference>
<dbReference type="CDD" id="cd06133">
    <property type="entry name" value="ERI-1_3'hExo_like"/>
    <property type="match status" value="1"/>
</dbReference>
<dbReference type="OrthoDB" id="448399at2759"/>
<keyword evidence="4" id="KW-1133">Transmembrane helix</keyword>
<dbReference type="GO" id="GO:0012505">
    <property type="term" value="C:endomembrane system"/>
    <property type="evidence" value="ECO:0007669"/>
    <property type="project" value="UniProtKB-SubCell"/>
</dbReference>
<gene>
    <name evidence="12" type="ORF">NCGR_LOCUS21746</name>
</gene>
<feature type="compositionally biased region" description="Pro residues" evidence="10">
    <location>
        <begin position="425"/>
        <end position="435"/>
    </location>
</feature>
<dbReference type="SUPFAM" id="SSF47672">
    <property type="entry name" value="Transferrin receptor-like dimerisation domain"/>
    <property type="match status" value="1"/>
</dbReference>
<dbReference type="Pfam" id="PF00929">
    <property type="entry name" value="RNase_T"/>
    <property type="match status" value="1"/>
</dbReference>
<dbReference type="InterPro" id="IPR036397">
    <property type="entry name" value="RNaseH_sf"/>
</dbReference>
<keyword evidence="13" id="KW-1185">Reference proteome</keyword>
<dbReference type="Gene3D" id="3.30.420.10">
    <property type="entry name" value="Ribonuclease H-like superfamily/Ribonuclease H"/>
    <property type="match status" value="1"/>
</dbReference>
<dbReference type="Gene3D" id="3.50.30.30">
    <property type="match status" value="1"/>
</dbReference>
<feature type="compositionally biased region" description="Low complexity" evidence="10">
    <location>
        <begin position="451"/>
        <end position="460"/>
    </location>
</feature>
<dbReference type="GO" id="GO:0003676">
    <property type="term" value="F:nucleic acid binding"/>
    <property type="evidence" value="ECO:0007669"/>
    <property type="project" value="InterPro"/>
</dbReference>
<sequence>MIDRERAEEMQVNNEAPLGCLKPNISQYNSPEQRGGVEGFPENNEKRNDIVAAEKIWESSPIPNQGLSRPFYRQEFYAWPYIYSDYQMVRQPLPYGFDNQFYQINRDHGFPIENRVQYLPFKMLPQGHPHDAQLQEFQYFVVIDFEATCDKVNNPFPQEIIEFPSVLVNSATGKLEECFQTYVRPTYHQFLTDFCKELTGIQQIQVDRGVPLGEALLMHDKWLEDKGIKNTNFAIVTWSNWDCRTMLESECRFKRIRKPPYFNRWINLKVPFQEVYGDVRCNLKEAVQLAGLTWEGRAHCGLDDARNTARLLALMMHRGFKFSITNSLMWQPAPQSTTCQLSPDRSPDPVQQQQKPKEMLGSPVQVNPYATSAGKDRAMYCYCGALSRWSVVRKPGPMQGRCSVSVESIDQIKGGLLLKCRAHHPPAPAPCPAPTRPRSSTPRRRWQNPTRAAVSSASSPPCSPSSAPPSRCSSSAPNPVPNYEALFLSLGSNDTAASHLRALTLHPHVAGTKANALTARYVLDALSFPAHITPYSVLLSYPVHRSLSLSARGRGVVTSFSLKQETYPNDPYAAAAAETIPTFYAYAASGSVSAEAVYANYGREEDFAYLASRGVDVAGKVALARYGRIHCEDIARAAGAAAAAVYTDPLEYGGAPGERWFPYSRWLPPSGVQVGSLFRGVGDPTTLMWASSEGCERVSVEEAMNTDDMPLIRALPVSAQDAMEIHRAMGGAMAPADWQGREGSPGNDTMATIENVFAIIEGAEEPDRYVILGNHRDAWTFGASDPNSGTAAMIELAQRFSMLQKQGWRPRRTIIFCSWDAEEYGLTGSTEWVEETWEMLYSRAVAYLNIDVSVVGPGFLPSTTPQLDELLHQVTKVVQDPDNSSQTVYDSWIKSSIPPQVLRLGDGGSDYSAFVQHVGIPSMNIIFGEGPGYPVYHSLYDDYIWMAKFGDPGFRRYVAAASIWGMMALRLANEEILPFNYMSYAIELEEYTKAVENEVKGTTVTCSPLYNSIRTLRAAATKVNSEQKVYGPSDQNDWDTAIYPGIAKAIASARSSNTSESWKFVQHEVYRVARAVTQASAILSGRLT</sequence>
<evidence type="ECO:0000256" key="8">
    <source>
        <dbReference type="ARBA" id="ARBA00060399"/>
    </source>
</evidence>
<dbReference type="Gene3D" id="1.20.930.40">
    <property type="entry name" value="Transferrin receptor-like, dimerisation domain"/>
    <property type="match status" value="1"/>
</dbReference>
<dbReference type="SUPFAM" id="SSF52025">
    <property type="entry name" value="PA domain"/>
    <property type="match status" value="1"/>
</dbReference>
<keyword evidence="2" id="KW-0812">Transmembrane</keyword>
<dbReference type="InterPro" id="IPR013520">
    <property type="entry name" value="Ribonucl_H"/>
</dbReference>
<dbReference type="Gene3D" id="3.40.630.10">
    <property type="entry name" value="Zn peptidases"/>
    <property type="match status" value="1"/>
</dbReference>
<organism evidence="12 13">
    <name type="scientific">Miscanthus lutarioriparius</name>
    <dbReference type="NCBI Taxonomy" id="422564"/>
    <lineage>
        <taxon>Eukaryota</taxon>
        <taxon>Viridiplantae</taxon>
        <taxon>Streptophyta</taxon>
        <taxon>Embryophyta</taxon>
        <taxon>Tracheophyta</taxon>
        <taxon>Spermatophyta</taxon>
        <taxon>Magnoliopsida</taxon>
        <taxon>Liliopsida</taxon>
        <taxon>Poales</taxon>
        <taxon>Poaceae</taxon>
        <taxon>PACMAD clade</taxon>
        <taxon>Panicoideae</taxon>
        <taxon>Andropogonodae</taxon>
        <taxon>Andropogoneae</taxon>
        <taxon>Saccharinae</taxon>
        <taxon>Miscanthus</taxon>
    </lineage>
</organism>
<dbReference type="InterPro" id="IPR047201">
    <property type="entry name" value="ERI-1_3'hExo-like"/>
</dbReference>
<dbReference type="Proteomes" id="UP000604825">
    <property type="component" value="Unassembled WGS sequence"/>
</dbReference>
<evidence type="ECO:0000256" key="5">
    <source>
        <dbReference type="ARBA" id="ARBA00023136"/>
    </source>
</evidence>
<evidence type="ECO:0000256" key="2">
    <source>
        <dbReference type="ARBA" id="ARBA00022692"/>
    </source>
</evidence>
<evidence type="ECO:0000256" key="4">
    <source>
        <dbReference type="ARBA" id="ARBA00022989"/>
    </source>
</evidence>
<evidence type="ECO:0000313" key="12">
    <source>
        <dbReference type="EMBL" id="CAD6231881.1"/>
    </source>
</evidence>
<name>A0A811P3H2_9POAL</name>
<evidence type="ECO:0000256" key="3">
    <source>
        <dbReference type="ARBA" id="ARBA00022968"/>
    </source>
</evidence>
<dbReference type="SUPFAM" id="SSF53098">
    <property type="entry name" value="Ribonuclease H-like"/>
    <property type="match status" value="1"/>
</dbReference>
<dbReference type="InterPro" id="IPR012337">
    <property type="entry name" value="RNaseH-like_sf"/>
</dbReference>
<dbReference type="CDD" id="cd08022">
    <property type="entry name" value="M28_PSMA_like"/>
    <property type="match status" value="1"/>
</dbReference>
<accession>A0A811P3H2</accession>
<dbReference type="InterPro" id="IPR007484">
    <property type="entry name" value="Peptidase_M28"/>
</dbReference>
<dbReference type="PANTHER" id="PTHR10404:SF45">
    <property type="entry name" value="OS01G0740500 PROTEIN"/>
    <property type="match status" value="1"/>
</dbReference>
<evidence type="ECO:0000256" key="6">
    <source>
        <dbReference type="ARBA" id="ARBA00023180"/>
    </source>
</evidence>
<feature type="domain" description="Exonuclease" evidence="11">
    <location>
        <begin position="139"/>
        <end position="321"/>
    </location>
</feature>
<dbReference type="InterPro" id="IPR039373">
    <property type="entry name" value="Peptidase_M28B"/>
</dbReference>
<dbReference type="EMBL" id="CAJGYO010000005">
    <property type="protein sequence ID" value="CAD6231881.1"/>
    <property type="molecule type" value="Genomic_DNA"/>
</dbReference>
<evidence type="ECO:0000313" key="13">
    <source>
        <dbReference type="Proteomes" id="UP000604825"/>
    </source>
</evidence>
<keyword evidence="6" id="KW-0325">Glycoprotein</keyword>
<dbReference type="InterPro" id="IPR036757">
    <property type="entry name" value="TFR-like_dimer_dom_sf"/>
</dbReference>
<dbReference type="PANTHER" id="PTHR10404">
    <property type="entry name" value="N-ACETYLATED-ALPHA-LINKED ACIDIC DIPEPTIDASE"/>
    <property type="match status" value="1"/>
</dbReference>
<feature type="compositionally biased region" description="Polar residues" evidence="10">
    <location>
        <begin position="335"/>
        <end position="354"/>
    </location>
</feature>
<dbReference type="AlphaFoldDB" id="A0A811P3H2"/>
<feature type="region of interest" description="Disordered" evidence="10">
    <location>
        <begin position="335"/>
        <end position="366"/>
    </location>
</feature>
<dbReference type="GO" id="GO:0000175">
    <property type="term" value="F:3'-5'-RNA exonuclease activity"/>
    <property type="evidence" value="ECO:0007669"/>
    <property type="project" value="InterPro"/>
</dbReference>
<dbReference type="Pfam" id="PF04389">
    <property type="entry name" value="Peptidase_M28"/>
    <property type="match status" value="1"/>
</dbReference>
<evidence type="ECO:0000259" key="11">
    <source>
        <dbReference type="SMART" id="SM00479"/>
    </source>
</evidence>
<keyword evidence="5" id="KW-0472">Membrane</keyword>
<reference evidence="12" key="1">
    <citation type="submission" date="2020-10" db="EMBL/GenBank/DDBJ databases">
        <authorList>
            <person name="Han B."/>
            <person name="Lu T."/>
            <person name="Zhao Q."/>
            <person name="Huang X."/>
            <person name="Zhao Y."/>
        </authorList>
    </citation>
    <scope>NUCLEOTIDE SEQUENCE</scope>
</reference>
<comment type="catalytic activity">
    <reaction evidence="7">
        <text>Release of an unsubstituted, C-terminal glutamyl residue, typically from Ac-Asp-Glu or folylpoly-gamma-glutamates.</text>
        <dbReference type="EC" id="3.4.17.21"/>
    </reaction>
</comment>
<feature type="region of interest" description="Disordered" evidence="10">
    <location>
        <begin position="425"/>
        <end position="476"/>
    </location>
</feature>
<evidence type="ECO:0000256" key="1">
    <source>
        <dbReference type="ARBA" id="ARBA00005634"/>
    </source>
</evidence>
<dbReference type="FunFam" id="3.30.420.10:FF:000068">
    <property type="entry name" value="Exonuclease domain-containing protein 1"/>
    <property type="match status" value="1"/>
</dbReference>
<dbReference type="EC" id="3.4.17.21" evidence="9"/>
<dbReference type="FunFam" id="3.50.30.30:FF:000008">
    <property type="entry name" value="Glutamate carboxypeptidase 2"/>
    <property type="match status" value="1"/>
</dbReference>